<dbReference type="AlphaFoldDB" id="A0A554MXU2"/>
<sequence length="142" mass="15506">MGLCPQVDVRRTPDGPDRLAALPGTVWLVEGAYEPPHEVAHREKRRVDGAYRDLLEQAFRSFDEGVAVGSHDPARGPQTGTAVRTRAGCSWASEAAQTDLAAEVPVYQYAPHGTEWLSYSYRRVMERTSNALLAARALVDGG</sequence>
<dbReference type="Gene3D" id="3.20.20.220">
    <property type="match status" value="1"/>
</dbReference>
<proteinExistence type="predicted"/>
<reference evidence="2 3" key="1">
    <citation type="submission" date="2018-06" db="EMBL/GenBank/DDBJ databases">
        <title>Natronomonas sp. F16-60 a new haloarchaeon isolated from a solar saltern of Isla Cristina, Huelva, Spain.</title>
        <authorList>
            <person name="Duran-Viseras A."/>
            <person name="Sanchez-Porro C."/>
            <person name="Ventosa A."/>
        </authorList>
    </citation>
    <scope>NUCLEOTIDE SEQUENCE [LARGE SCALE GENOMIC DNA]</scope>
    <source>
        <strain evidence="2 3">F16-60</strain>
    </source>
</reference>
<dbReference type="GO" id="GO:0016491">
    <property type="term" value="F:oxidoreductase activity"/>
    <property type="evidence" value="ECO:0007669"/>
    <property type="project" value="UniProtKB-KW"/>
</dbReference>
<accession>A0A554MXU2</accession>
<name>A0A554MXU2_9EURY</name>
<dbReference type="Proteomes" id="UP000319894">
    <property type="component" value="Unassembled WGS sequence"/>
</dbReference>
<dbReference type="EMBL" id="QMDX01000009">
    <property type="protein sequence ID" value="TSD09952.1"/>
    <property type="molecule type" value="Genomic_DNA"/>
</dbReference>
<keyword evidence="1" id="KW-0560">Oxidoreductase</keyword>
<comment type="caution">
    <text evidence="2">The sequence shown here is derived from an EMBL/GenBank/DDBJ whole genome shotgun (WGS) entry which is preliminary data.</text>
</comment>
<dbReference type="OrthoDB" id="8727at2157"/>
<evidence type="ECO:0000313" key="3">
    <source>
        <dbReference type="Proteomes" id="UP000319894"/>
    </source>
</evidence>
<evidence type="ECO:0000313" key="2">
    <source>
        <dbReference type="EMBL" id="TSD09952.1"/>
    </source>
</evidence>
<keyword evidence="3" id="KW-1185">Reference proteome</keyword>
<protein>
    <submittedName>
        <fullName evidence="2">Uncharacterized protein</fullName>
    </submittedName>
</protein>
<dbReference type="SUPFAM" id="SSF51730">
    <property type="entry name" value="FAD-linked oxidoreductase"/>
    <property type="match status" value="1"/>
</dbReference>
<dbReference type="InParanoid" id="A0A554MXU2"/>
<dbReference type="InterPro" id="IPR029041">
    <property type="entry name" value="FAD-linked_oxidoreductase-like"/>
</dbReference>
<evidence type="ECO:0000256" key="1">
    <source>
        <dbReference type="ARBA" id="ARBA00023002"/>
    </source>
</evidence>
<dbReference type="RefSeq" id="WP_144262641.1">
    <property type="nucleotide sequence ID" value="NZ_QMDX01000009.1"/>
</dbReference>
<gene>
    <name evidence="2" type="ORF">DP107_13245</name>
</gene>
<organism evidence="2 3">
    <name type="scientific">Haloglomus irregulare</name>
    <dbReference type="NCBI Taxonomy" id="2234134"/>
    <lineage>
        <taxon>Archaea</taxon>
        <taxon>Methanobacteriati</taxon>
        <taxon>Methanobacteriota</taxon>
        <taxon>Stenosarchaea group</taxon>
        <taxon>Halobacteria</taxon>
        <taxon>Halobacteriales</taxon>
        <taxon>Natronomonadaceae</taxon>
        <taxon>Haloglomus</taxon>
    </lineage>
</organism>